<evidence type="ECO:0000256" key="2">
    <source>
        <dbReference type="SAM" id="Phobius"/>
    </source>
</evidence>
<feature type="transmembrane region" description="Helical" evidence="2">
    <location>
        <begin position="164"/>
        <end position="183"/>
    </location>
</feature>
<sequence length="337" mass="35961">MLFVITACIAVYVVWLSASEPLATTTGISWRWLDVPFADVGLLEANTTSTEMSDTLFQAMVVPASPNALHQVMDVTTVLKADSSQDEPDDMMAHADDTPPQGIIWQLPEPTGAVVEVTVAATTSVDDAVTLVSVHPQLTQFPVSVARVRSRLWSSSLSGSITPVSLFTIAITILVGFAMGFFAHRVSFSTGWDNLSTLFVEVLEADSGGQIRQGKVVVVEDIPVTEKTEHGENPKATDNTASIPSGNVSSSDAVQPLRTSISEVQSTDDKFTPGESRASLYATAAEGNTPSQTTDGSDVFSVPTVSSEHNIYMLAATMLFPSLDDLAKLCENECEVK</sequence>
<accession>A0AA39Q7X1</accession>
<feature type="chain" id="PRO_5041378105" description="Transmembrane protein" evidence="3">
    <location>
        <begin position="20"/>
        <end position="337"/>
    </location>
</feature>
<dbReference type="EMBL" id="JAUEPU010000013">
    <property type="protein sequence ID" value="KAK0497439.1"/>
    <property type="molecule type" value="Genomic_DNA"/>
</dbReference>
<feature type="region of interest" description="Disordered" evidence="1">
    <location>
        <begin position="224"/>
        <end position="256"/>
    </location>
</feature>
<evidence type="ECO:0000313" key="4">
    <source>
        <dbReference type="EMBL" id="KAK0497439.1"/>
    </source>
</evidence>
<keyword evidence="3" id="KW-0732">Signal</keyword>
<evidence type="ECO:0000256" key="3">
    <source>
        <dbReference type="SAM" id="SignalP"/>
    </source>
</evidence>
<evidence type="ECO:0000313" key="5">
    <source>
        <dbReference type="Proteomes" id="UP001175228"/>
    </source>
</evidence>
<keyword evidence="2" id="KW-0472">Membrane</keyword>
<proteinExistence type="predicted"/>
<protein>
    <recommendedName>
        <fullName evidence="6">Transmembrane protein</fullName>
    </recommendedName>
</protein>
<organism evidence="4 5">
    <name type="scientific">Armillaria luteobubalina</name>
    <dbReference type="NCBI Taxonomy" id="153913"/>
    <lineage>
        <taxon>Eukaryota</taxon>
        <taxon>Fungi</taxon>
        <taxon>Dikarya</taxon>
        <taxon>Basidiomycota</taxon>
        <taxon>Agaricomycotina</taxon>
        <taxon>Agaricomycetes</taxon>
        <taxon>Agaricomycetidae</taxon>
        <taxon>Agaricales</taxon>
        <taxon>Marasmiineae</taxon>
        <taxon>Physalacriaceae</taxon>
        <taxon>Armillaria</taxon>
    </lineage>
</organism>
<keyword evidence="2" id="KW-0812">Transmembrane</keyword>
<gene>
    <name evidence="4" type="ORF">EDD18DRAFT_1462238</name>
</gene>
<keyword evidence="2" id="KW-1133">Transmembrane helix</keyword>
<name>A0AA39Q7X1_9AGAR</name>
<dbReference type="AlphaFoldDB" id="A0AA39Q7X1"/>
<evidence type="ECO:0000256" key="1">
    <source>
        <dbReference type="SAM" id="MobiDB-lite"/>
    </source>
</evidence>
<feature type="compositionally biased region" description="Polar residues" evidence="1">
    <location>
        <begin position="236"/>
        <end position="256"/>
    </location>
</feature>
<dbReference type="Proteomes" id="UP001175228">
    <property type="component" value="Unassembled WGS sequence"/>
</dbReference>
<feature type="compositionally biased region" description="Basic and acidic residues" evidence="1">
    <location>
        <begin position="224"/>
        <end position="235"/>
    </location>
</feature>
<comment type="caution">
    <text evidence="4">The sequence shown here is derived from an EMBL/GenBank/DDBJ whole genome shotgun (WGS) entry which is preliminary data.</text>
</comment>
<feature type="signal peptide" evidence="3">
    <location>
        <begin position="1"/>
        <end position="19"/>
    </location>
</feature>
<keyword evidence="5" id="KW-1185">Reference proteome</keyword>
<reference evidence="4" key="1">
    <citation type="submission" date="2023-06" db="EMBL/GenBank/DDBJ databases">
        <authorList>
            <consortium name="Lawrence Berkeley National Laboratory"/>
            <person name="Ahrendt S."/>
            <person name="Sahu N."/>
            <person name="Indic B."/>
            <person name="Wong-Bajracharya J."/>
            <person name="Merenyi Z."/>
            <person name="Ke H.-M."/>
            <person name="Monk M."/>
            <person name="Kocsube S."/>
            <person name="Drula E."/>
            <person name="Lipzen A."/>
            <person name="Balint B."/>
            <person name="Henrissat B."/>
            <person name="Andreopoulos B."/>
            <person name="Martin F.M."/>
            <person name="Harder C.B."/>
            <person name="Rigling D."/>
            <person name="Ford K.L."/>
            <person name="Foster G.D."/>
            <person name="Pangilinan J."/>
            <person name="Papanicolaou A."/>
            <person name="Barry K."/>
            <person name="LaButti K."/>
            <person name="Viragh M."/>
            <person name="Koriabine M."/>
            <person name="Yan M."/>
            <person name="Riley R."/>
            <person name="Champramary S."/>
            <person name="Plett K.L."/>
            <person name="Tsai I.J."/>
            <person name="Slot J."/>
            <person name="Sipos G."/>
            <person name="Plett J."/>
            <person name="Nagy L.G."/>
            <person name="Grigoriev I.V."/>
        </authorList>
    </citation>
    <scope>NUCLEOTIDE SEQUENCE</scope>
    <source>
        <strain evidence="4">HWK02</strain>
    </source>
</reference>
<evidence type="ECO:0008006" key="6">
    <source>
        <dbReference type="Google" id="ProtNLM"/>
    </source>
</evidence>